<accession>A0A8S5QZA9</accession>
<organism evidence="1">
    <name type="scientific">Siphoviridae sp. ctoiA13</name>
    <dbReference type="NCBI Taxonomy" id="2826462"/>
    <lineage>
        <taxon>Viruses</taxon>
        <taxon>Duplodnaviria</taxon>
        <taxon>Heunggongvirae</taxon>
        <taxon>Uroviricota</taxon>
        <taxon>Caudoviricetes</taxon>
    </lineage>
</organism>
<sequence length="35" mass="4382">MIYILFRRSTSANMYVLYDRISIYRKNIISTFYRL</sequence>
<evidence type="ECO:0000313" key="1">
    <source>
        <dbReference type="EMBL" id="DAE24012.1"/>
    </source>
</evidence>
<proteinExistence type="predicted"/>
<reference evidence="1" key="1">
    <citation type="journal article" date="2021" name="Proc. Natl. Acad. Sci. U.S.A.">
        <title>A Catalog of Tens of Thousands of Viruses from Human Metagenomes Reveals Hidden Associations with Chronic Diseases.</title>
        <authorList>
            <person name="Tisza M.J."/>
            <person name="Buck C.B."/>
        </authorList>
    </citation>
    <scope>NUCLEOTIDE SEQUENCE</scope>
    <source>
        <strain evidence="1">CtoiA13</strain>
    </source>
</reference>
<dbReference type="EMBL" id="BK015765">
    <property type="protein sequence ID" value="DAE24012.1"/>
    <property type="molecule type" value="Genomic_DNA"/>
</dbReference>
<protein>
    <submittedName>
        <fullName evidence="1">Uncharacterized protein</fullName>
    </submittedName>
</protein>
<name>A0A8S5QZA9_9CAUD</name>